<dbReference type="PANTHER" id="PTHR42970">
    <property type="entry name" value="PECTATE LYASE C-RELATED"/>
    <property type="match status" value="1"/>
</dbReference>
<organism evidence="5 6">
    <name type="scientific">Paenibacillus mucilaginosus 3016</name>
    <dbReference type="NCBI Taxonomy" id="1116391"/>
    <lineage>
        <taxon>Bacteria</taxon>
        <taxon>Bacillati</taxon>
        <taxon>Bacillota</taxon>
        <taxon>Bacilli</taxon>
        <taxon>Bacillales</taxon>
        <taxon>Paenibacillaceae</taxon>
        <taxon>Paenibacillus</taxon>
    </lineage>
</organism>
<dbReference type="Proteomes" id="UP000007523">
    <property type="component" value="Chromosome"/>
</dbReference>
<feature type="compositionally biased region" description="Low complexity" evidence="3">
    <location>
        <begin position="827"/>
        <end position="837"/>
    </location>
</feature>
<dbReference type="Gene3D" id="2.60.120.200">
    <property type="match status" value="1"/>
</dbReference>
<evidence type="ECO:0000256" key="1">
    <source>
        <dbReference type="ARBA" id="ARBA00022723"/>
    </source>
</evidence>
<evidence type="ECO:0000313" key="6">
    <source>
        <dbReference type="Proteomes" id="UP000007523"/>
    </source>
</evidence>
<feature type="signal peptide" evidence="4">
    <location>
        <begin position="1"/>
        <end position="29"/>
    </location>
</feature>
<dbReference type="InterPro" id="IPR011050">
    <property type="entry name" value="Pectin_lyase_fold/virulence"/>
</dbReference>
<evidence type="ECO:0000256" key="4">
    <source>
        <dbReference type="SAM" id="SignalP"/>
    </source>
</evidence>
<dbReference type="InterPro" id="IPR013783">
    <property type="entry name" value="Ig-like_fold"/>
</dbReference>
<feature type="region of interest" description="Disordered" evidence="3">
    <location>
        <begin position="825"/>
        <end position="846"/>
    </location>
</feature>
<proteinExistence type="predicted"/>
<protein>
    <submittedName>
        <fullName evidence="5">Uncharacterized protein</fullName>
    </submittedName>
</protein>
<keyword evidence="6" id="KW-1185">Reference proteome</keyword>
<dbReference type="HOGENOM" id="CLU_016764_2_0_9"/>
<sequence length="846" mass="91286">MRKRQGPKRLLAALLVPSLLLGSIPPSAAAEGTLPAFPGAEGGGMYTTGGRGGAVYEVTNLNDSGPGSLRDAVSQGNRTIVFRVSGNINLKSKLIIRSSNLTFAGQTAPGDGISINHYPVIVDADNIIFRYLRFRPGDVVLAEEDAMSIRKHANIIIDHCSFTWAIDEVLSPYENRNVTVQWSIAGEALHMSRHQKGRHGFGGLWGAGNSTYHHNLLIHNASRNARYKGTLTESKTLDFRNNVIYNWNYQTSYGGDHADVNMINNYYKYGPDTNISERTNLYELTGANGKVYVNGNYVDSFPDVTADNWLGVDLDAGKERVTEPIPAYPVTTHSAEEAYRLVLEQAGAVLPKRDSVDARLTADVRDRTGRQINSQAEVGGWPELKSAPAPADADHDGMPDAWETAEGLNPADAADRNGTQTPGGYTHLERYLNSIVWKGDRSPVVRLTSPEINRLADAGGSMTLKADAVDPDGTVAKVQFYANDVLLGEDTYAPYSFEWKNLKDGSYFLRAKAVDRKGYATDSSTVPVHVNTRGSIYPWISKDIGEPGIRGHVSVSGDSITVKGAGNWRENDSFHTAYRKLRGSGEIVARIDTLTNTTPHNRAGVIIRESLEPLAREAMMALSVRGEAYVGVFYHRGEAGQPLAETPPIVALRTPYYVKLAKTGDTVEGYISQNGTDWRLVSTASFPGMNEVYIGLAAEAAEENNLIDNYNASVFRQVGLLGLPEIRPDQQSGTVAASVYGSGTVTSAVYRLSGSVSEPASVSVNGRAAKVDASLRFTADVTLYPGPNRFTLRAVDTDGNPAEPKVLILTWDPRTASVRVEEGTVDAAAGTEASGAAPDGGVAEDS</sequence>
<dbReference type="InterPro" id="IPR052063">
    <property type="entry name" value="Polysaccharide_Lyase_1"/>
</dbReference>
<dbReference type="Pfam" id="PF17957">
    <property type="entry name" value="Big_7"/>
    <property type="match status" value="1"/>
</dbReference>
<name>H6NEG9_9BACL</name>
<dbReference type="EMBL" id="CP003235">
    <property type="protein sequence ID" value="AFC28112.1"/>
    <property type="molecule type" value="Genomic_DNA"/>
</dbReference>
<accession>H6NEG9</accession>
<gene>
    <name evidence="5" type="ORF">PM3016_1182</name>
</gene>
<keyword evidence="2" id="KW-0325">Glycoprotein</keyword>
<dbReference type="InterPro" id="IPR012334">
    <property type="entry name" value="Pectin_lyas_fold"/>
</dbReference>
<dbReference type="Gene3D" id="2.60.40.10">
    <property type="entry name" value="Immunoglobulins"/>
    <property type="match status" value="2"/>
</dbReference>
<dbReference type="AlphaFoldDB" id="H6NEG9"/>
<dbReference type="Gene3D" id="2.160.20.10">
    <property type="entry name" value="Single-stranded right-handed beta-helix, Pectin lyase-like"/>
    <property type="match status" value="1"/>
</dbReference>
<reference evidence="5 6" key="1">
    <citation type="journal article" date="2012" name="J. Bacteriol.">
        <title>Complete Genome Sequence of Paenibacillus mucilaginosus 3016, a Bacterium Functional as Microbial Fertilizer.</title>
        <authorList>
            <person name="Ma M."/>
            <person name="Wang Z."/>
            <person name="Li L."/>
            <person name="Jiang X."/>
            <person name="Guan D."/>
            <person name="Cao F."/>
            <person name="Chen H."/>
            <person name="Wang X."/>
            <person name="Shen D."/>
            <person name="Du B."/>
            <person name="Li J."/>
        </authorList>
    </citation>
    <scope>NUCLEOTIDE SEQUENCE [LARGE SCALE GENOMIC DNA]</scope>
    <source>
        <strain evidence="5 6">3016</strain>
    </source>
</reference>
<evidence type="ECO:0000256" key="3">
    <source>
        <dbReference type="SAM" id="MobiDB-lite"/>
    </source>
</evidence>
<evidence type="ECO:0000256" key="2">
    <source>
        <dbReference type="ARBA" id="ARBA00023180"/>
    </source>
</evidence>
<keyword evidence="4" id="KW-0732">Signal</keyword>
<feature type="region of interest" description="Disordered" evidence="3">
    <location>
        <begin position="377"/>
        <end position="401"/>
    </location>
</feature>
<dbReference type="PANTHER" id="PTHR42970:SF1">
    <property type="entry name" value="PECTATE LYASE C-RELATED"/>
    <property type="match status" value="1"/>
</dbReference>
<dbReference type="SUPFAM" id="SSF51126">
    <property type="entry name" value="Pectin lyase-like"/>
    <property type="match status" value="1"/>
</dbReference>
<dbReference type="RefSeq" id="WP_014368767.1">
    <property type="nucleotide sequence ID" value="NC_016935.1"/>
</dbReference>
<feature type="chain" id="PRO_5003604867" evidence="4">
    <location>
        <begin position="30"/>
        <end position="846"/>
    </location>
</feature>
<dbReference type="GO" id="GO:0046872">
    <property type="term" value="F:metal ion binding"/>
    <property type="evidence" value="ECO:0007669"/>
    <property type="project" value="UniProtKB-KW"/>
</dbReference>
<dbReference type="STRING" id="1116391.PM3016_1182"/>
<evidence type="ECO:0000313" key="5">
    <source>
        <dbReference type="EMBL" id="AFC28112.1"/>
    </source>
</evidence>
<dbReference type="KEGG" id="pmq:PM3016_1182"/>
<keyword evidence="1" id="KW-0479">Metal-binding</keyword>